<dbReference type="AlphaFoldDB" id="A0A6J7HJT9"/>
<dbReference type="GO" id="GO:0005829">
    <property type="term" value="C:cytosol"/>
    <property type="evidence" value="ECO:0007669"/>
    <property type="project" value="TreeGrafter"/>
</dbReference>
<accession>A0A6J7HJT9</accession>
<evidence type="ECO:0000259" key="1">
    <source>
        <dbReference type="Pfam" id="PF04321"/>
    </source>
</evidence>
<name>A0A6J7HJT9_9ZZZZ</name>
<dbReference type="PANTHER" id="PTHR10491">
    <property type="entry name" value="DTDP-4-DEHYDRORHAMNOSE REDUCTASE"/>
    <property type="match status" value="1"/>
</dbReference>
<dbReference type="Pfam" id="PF04321">
    <property type="entry name" value="RmlD_sub_bind"/>
    <property type="match status" value="1"/>
</dbReference>
<evidence type="ECO:0000313" key="2">
    <source>
        <dbReference type="EMBL" id="CAB4624703.1"/>
    </source>
</evidence>
<sequence length="298" mass="31093">MVAPTEGKGCAEVMRVLVTGSLGQLGSELVSILGGRGTPVMGVDRPGIDITQSGSIATAFSLFEPTVVINCAAWTAVDDAETNEPAALLANGVGPELLASACASAGAWLVQISTDYVFAGDACVPYAEDFPPAPLTAYGRTKLAGEVAVQTALPDSHYIVRTAWLYGINGNNFAKTMLKLMTERDTVSVVTDQVGQPTYARDLAHQLIALIDARPAAGTFHGTNSGVASWYEFAQAVFAGAGADPTRVLETDSASFVRPAPRPAYSVLGHDAWAAAGLEPMRDWREALDAAFDDGLSA</sequence>
<dbReference type="PANTHER" id="PTHR10491:SF4">
    <property type="entry name" value="METHIONINE ADENOSYLTRANSFERASE 2 SUBUNIT BETA"/>
    <property type="match status" value="1"/>
</dbReference>
<dbReference type="NCBIfam" id="TIGR01214">
    <property type="entry name" value="rmlD"/>
    <property type="match status" value="1"/>
</dbReference>
<dbReference type="SUPFAM" id="SSF51735">
    <property type="entry name" value="NAD(P)-binding Rossmann-fold domains"/>
    <property type="match status" value="1"/>
</dbReference>
<proteinExistence type="predicted"/>
<dbReference type="InterPro" id="IPR029903">
    <property type="entry name" value="RmlD-like-bd"/>
</dbReference>
<evidence type="ECO:0000313" key="3">
    <source>
        <dbReference type="EMBL" id="CAB4916695.1"/>
    </source>
</evidence>
<dbReference type="InterPro" id="IPR005913">
    <property type="entry name" value="dTDP_dehydrorham_reduct"/>
</dbReference>
<protein>
    <submittedName>
        <fullName evidence="3">Unannotated protein</fullName>
    </submittedName>
</protein>
<dbReference type="Gene3D" id="3.90.25.10">
    <property type="entry name" value="UDP-galactose 4-epimerase, domain 1"/>
    <property type="match status" value="1"/>
</dbReference>
<dbReference type="GO" id="GO:0019305">
    <property type="term" value="P:dTDP-rhamnose biosynthetic process"/>
    <property type="evidence" value="ECO:0007669"/>
    <property type="project" value="TreeGrafter"/>
</dbReference>
<dbReference type="EMBL" id="CAEZVB010000055">
    <property type="protein sequence ID" value="CAB4624703.1"/>
    <property type="molecule type" value="Genomic_DNA"/>
</dbReference>
<dbReference type="EMBL" id="CAFBMO010000083">
    <property type="protein sequence ID" value="CAB4916695.1"/>
    <property type="molecule type" value="Genomic_DNA"/>
</dbReference>
<reference evidence="3" key="1">
    <citation type="submission" date="2020-05" db="EMBL/GenBank/DDBJ databases">
        <authorList>
            <person name="Chiriac C."/>
            <person name="Salcher M."/>
            <person name="Ghai R."/>
            <person name="Kavagutti S V."/>
        </authorList>
    </citation>
    <scope>NUCLEOTIDE SEQUENCE</scope>
</reference>
<dbReference type="GO" id="GO:0008831">
    <property type="term" value="F:dTDP-4-dehydrorhamnose reductase activity"/>
    <property type="evidence" value="ECO:0007669"/>
    <property type="project" value="TreeGrafter"/>
</dbReference>
<gene>
    <name evidence="2" type="ORF">UFOPK1908_01099</name>
    <name evidence="3" type="ORF">UFOPK3576_01461</name>
</gene>
<dbReference type="Gene3D" id="3.40.50.720">
    <property type="entry name" value="NAD(P)-binding Rossmann-like Domain"/>
    <property type="match status" value="1"/>
</dbReference>
<dbReference type="InterPro" id="IPR036291">
    <property type="entry name" value="NAD(P)-bd_dom_sf"/>
</dbReference>
<dbReference type="CDD" id="cd05254">
    <property type="entry name" value="dTDP_HR_like_SDR_e"/>
    <property type="match status" value="1"/>
</dbReference>
<organism evidence="3">
    <name type="scientific">freshwater metagenome</name>
    <dbReference type="NCBI Taxonomy" id="449393"/>
    <lineage>
        <taxon>unclassified sequences</taxon>
        <taxon>metagenomes</taxon>
        <taxon>ecological metagenomes</taxon>
    </lineage>
</organism>
<feature type="domain" description="RmlD-like substrate binding" evidence="1">
    <location>
        <begin position="14"/>
        <end position="294"/>
    </location>
</feature>